<gene>
    <name evidence="10" type="ORF">CTI12_AA218590</name>
</gene>
<dbReference type="OrthoDB" id="506921at2759"/>
<evidence type="ECO:0000256" key="6">
    <source>
        <dbReference type="ARBA" id="ARBA00022989"/>
    </source>
</evidence>
<keyword evidence="4" id="KW-0812">Transmembrane</keyword>
<organism evidence="10 11">
    <name type="scientific">Artemisia annua</name>
    <name type="common">Sweet wormwood</name>
    <dbReference type="NCBI Taxonomy" id="35608"/>
    <lineage>
        <taxon>Eukaryota</taxon>
        <taxon>Viridiplantae</taxon>
        <taxon>Streptophyta</taxon>
        <taxon>Embryophyta</taxon>
        <taxon>Tracheophyta</taxon>
        <taxon>Spermatophyta</taxon>
        <taxon>Magnoliopsida</taxon>
        <taxon>eudicotyledons</taxon>
        <taxon>Gunneridae</taxon>
        <taxon>Pentapetalae</taxon>
        <taxon>asterids</taxon>
        <taxon>campanulids</taxon>
        <taxon>Asterales</taxon>
        <taxon>Asteraceae</taxon>
        <taxon>Asteroideae</taxon>
        <taxon>Anthemideae</taxon>
        <taxon>Artemisiinae</taxon>
        <taxon>Artemisia</taxon>
    </lineage>
</organism>
<comment type="caution">
    <text evidence="10">The sequence shown here is derived from an EMBL/GenBank/DDBJ whole genome shotgun (WGS) entry which is preliminary data.</text>
</comment>
<keyword evidence="8" id="KW-0472">Membrane</keyword>
<comment type="subcellular location">
    <subcellularLocation>
        <location evidence="2">Mitochondrion inner membrane</location>
    </subcellularLocation>
</comment>
<evidence type="ECO:0000256" key="3">
    <source>
        <dbReference type="ARBA" id="ARBA00009591"/>
    </source>
</evidence>
<evidence type="ECO:0000256" key="4">
    <source>
        <dbReference type="ARBA" id="ARBA00022692"/>
    </source>
</evidence>
<dbReference type="PANTHER" id="PTHR34372:SF2">
    <property type="entry name" value="CYTOCHROME C OXIDASE SUBUNIT 5C-2-RELATED"/>
    <property type="match status" value="1"/>
</dbReference>
<evidence type="ECO:0000256" key="5">
    <source>
        <dbReference type="ARBA" id="ARBA00022792"/>
    </source>
</evidence>
<feature type="region of interest" description="Disordered" evidence="9">
    <location>
        <begin position="183"/>
        <end position="206"/>
    </location>
</feature>
<keyword evidence="11" id="KW-1185">Reference proteome</keyword>
<evidence type="ECO:0000256" key="2">
    <source>
        <dbReference type="ARBA" id="ARBA00004273"/>
    </source>
</evidence>
<name>A0A2U1MF77_ARTAN</name>
<keyword evidence="5" id="KW-0999">Mitochondrion inner membrane</keyword>
<dbReference type="EMBL" id="PKPP01005491">
    <property type="protein sequence ID" value="PWA59923.1"/>
    <property type="molecule type" value="Genomic_DNA"/>
</dbReference>
<reference evidence="10 11" key="1">
    <citation type="journal article" date="2018" name="Mol. Plant">
        <title>The genome of Artemisia annua provides insight into the evolution of Asteraceae family and artemisinin biosynthesis.</title>
        <authorList>
            <person name="Shen Q."/>
            <person name="Zhang L."/>
            <person name="Liao Z."/>
            <person name="Wang S."/>
            <person name="Yan T."/>
            <person name="Shi P."/>
            <person name="Liu M."/>
            <person name="Fu X."/>
            <person name="Pan Q."/>
            <person name="Wang Y."/>
            <person name="Lv Z."/>
            <person name="Lu X."/>
            <person name="Zhang F."/>
            <person name="Jiang W."/>
            <person name="Ma Y."/>
            <person name="Chen M."/>
            <person name="Hao X."/>
            <person name="Li L."/>
            <person name="Tang Y."/>
            <person name="Lv G."/>
            <person name="Zhou Y."/>
            <person name="Sun X."/>
            <person name="Brodelius P.E."/>
            <person name="Rose J.K.C."/>
            <person name="Tang K."/>
        </authorList>
    </citation>
    <scope>NUCLEOTIDE SEQUENCE [LARGE SCALE GENOMIC DNA]</scope>
    <source>
        <strain evidence="11">cv. Huhao1</strain>
        <tissue evidence="10">Leaf</tissue>
    </source>
</reference>
<proteinExistence type="inferred from homology"/>
<keyword evidence="6" id="KW-1133">Transmembrane helix</keyword>
<evidence type="ECO:0000256" key="9">
    <source>
        <dbReference type="SAM" id="MobiDB-lite"/>
    </source>
</evidence>
<dbReference type="PANTHER" id="PTHR34372">
    <property type="entry name" value="CYTOCHROME C OXIDASE SUBUNIT 5C-2-RELATED"/>
    <property type="match status" value="1"/>
</dbReference>
<evidence type="ECO:0000256" key="1">
    <source>
        <dbReference type="ARBA" id="ARBA00002480"/>
    </source>
</evidence>
<evidence type="ECO:0000256" key="8">
    <source>
        <dbReference type="ARBA" id="ARBA00023136"/>
    </source>
</evidence>
<evidence type="ECO:0000313" key="10">
    <source>
        <dbReference type="EMBL" id="PWA59923.1"/>
    </source>
</evidence>
<dbReference type="AlphaFoldDB" id="A0A2U1MF77"/>
<accession>A0A2U1MF77</accession>
<comment type="function">
    <text evidence="1">This protein is one of the nuclear-coded polypeptide chains of cytochrome c oxidase, the terminal oxidase in mitochondrial electron transport.</text>
</comment>
<comment type="similarity">
    <text evidence="3">Belongs to the cytochrome c oxidase subunit 5C family.</text>
</comment>
<dbReference type="InterPro" id="IPR008432">
    <property type="entry name" value="COX5C"/>
</dbReference>
<feature type="compositionally biased region" description="Polar residues" evidence="9">
    <location>
        <begin position="187"/>
        <end position="197"/>
    </location>
</feature>
<dbReference type="GO" id="GO:0005743">
    <property type="term" value="C:mitochondrial inner membrane"/>
    <property type="evidence" value="ECO:0007669"/>
    <property type="project" value="UniProtKB-SubCell"/>
</dbReference>
<keyword evidence="7" id="KW-0496">Mitochondrion</keyword>
<evidence type="ECO:0000256" key="7">
    <source>
        <dbReference type="ARBA" id="ARBA00023128"/>
    </source>
</evidence>
<protein>
    <submittedName>
        <fullName evidence="10">Cytochrome c oxidase subunit 5C-2</fullName>
    </submittedName>
</protein>
<dbReference type="Proteomes" id="UP000245207">
    <property type="component" value="Unassembled WGS sequence"/>
</dbReference>
<sequence length="206" mass="23194">MGGGRVAHPVLKGPSVVKELVIGAVLGLAAGGLWKMHHWNEQRKTRQFYDLLEKGLSQAQLYILYLQHAAARLSKSKQINASEKQLEEKKKTRMNSAAKQPLKKGTRMDLLESNHEFVDVLLAAEATHDSTPCTIKDAMNKDIPIIDISDDEQCKEVTRKRCRLINKGNFVNKKVIEIISSDDEKTNTTSVNQNQQKQIHHNETTV</sequence>
<dbReference type="STRING" id="35608.A0A2U1MF77"/>
<evidence type="ECO:0000313" key="11">
    <source>
        <dbReference type="Proteomes" id="UP000245207"/>
    </source>
</evidence>